<name>A0A4Z1PE59_9PEZI</name>
<evidence type="ECO:0000313" key="1">
    <source>
        <dbReference type="EMBL" id="TID23431.1"/>
    </source>
</evidence>
<dbReference type="OrthoDB" id="432685at2759"/>
<evidence type="ECO:0000313" key="2">
    <source>
        <dbReference type="Proteomes" id="UP000298493"/>
    </source>
</evidence>
<sequence>MSFDPKPRSPTSVKLIKSRLAPIREHELIIKALDPKTPLKAPADGRELRVWKECWRDRDEERLRMVATKTD</sequence>
<gene>
    <name evidence="1" type="ORF">E6O75_ATG03067</name>
</gene>
<keyword evidence="2" id="KW-1185">Reference proteome</keyword>
<dbReference type="EMBL" id="SNSC02000006">
    <property type="protein sequence ID" value="TID23431.1"/>
    <property type="molecule type" value="Genomic_DNA"/>
</dbReference>
<dbReference type="AlphaFoldDB" id="A0A4Z1PE59"/>
<reference evidence="1 2" key="1">
    <citation type="submission" date="2019-04" db="EMBL/GenBank/DDBJ databases">
        <title>High contiguity whole genome sequence and gene annotation resource for two Venturia nashicola isolates.</title>
        <authorList>
            <person name="Prokchorchik M."/>
            <person name="Won K."/>
            <person name="Lee Y."/>
            <person name="Choi E.D."/>
            <person name="Segonzac C."/>
            <person name="Sohn K.H."/>
        </authorList>
    </citation>
    <scope>NUCLEOTIDE SEQUENCE [LARGE SCALE GENOMIC DNA]</scope>
    <source>
        <strain evidence="1 2">PRI2</strain>
    </source>
</reference>
<accession>A0A4Z1PE59</accession>
<proteinExistence type="predicted"/>
<protein>
    <submittedName>
        <fullName evidence="1">Uncharacterized protein</fullName>
    </submittedName>
</protein>
<organism evidence="1 2">
    <name type="scientific">Venturia nashicola</name>
    <dbReference type="NCBI Taxonomy" id="86259"/>
    <lineage>
        <taxon>Eukaryota</taxon>
        <taxon>Fungi</taxon>
        <taxon>Dikarya</taxon>
        <taxon>Ascomycota</taxon>
        <taxon>Pezizomycotina</taxon>
        <taxon>Dothideomycetes</taxon>
        <taxon>Pleosporomycetidae</taxon>
        <taxon>Venturiales</taxon>
        <taxon>Venturiaceae</taxon>
        <taxon>Venturia</taxon>
    </lineage>
</organism>
<comment type="caution">
    <text evidence="1">The sequence shown here is derived from an EMBL/GenBank/DDBJ whole genome shotgun (WGS) entry which is preliminary data.</text>
</comment>
<dbReference type="Proteomes" id="UP000298493">
    <property type="component" value="Unassembled WGS sequence"/>
</dbReference>